<dbReference type="InterPro" id="IPR003115">
    <property type="entry name" value="ParB_N"/>
</dbReference>
<dbReference type="Pfam" id="PF02195">
    <property type="entry name" value="ParB_N"/>
    <property type="match status" value="1"/>
</dbReference>
<feature type="domain" description="ParB-like N-terminal" evidence="1">
    <location>
        <begin position="3"/>
        <end position="87"/>
    </location>
</feature>
<dbReference type="EMBL" id="FNIX01000010">
    <property type="protein sequence ID" value="SDP57129.1"/>
    <property type="molecule type" value="Genomic_DNA"/>
</dbReference>
<protein>
    <submittedName>
        <fullName evidence="2">Chromosome segregation protein Spo0J, contains ParB-like nuclease domain</fullName>
    </submittedName>
</protein>
<accession>A0A1H0TT43</accession>
<reference evidence="3" key="1">
    <citation type="submission" date="2016-10" db="EMBL/GenBank/DDBJ databases">
        <authorList>
            <person name="Varghese N."/>
            <person name="Submissions S."/>
        </authorList>
    </citation>
    <scope>NUCLEOTIDE SEQUENCE [LARGE SCALE GENOMIC DNA]</scope>
    <source>
        <strain evidence="3">CGMCC 4.6609</strain>
    </source>
</reference>
<dbReference type="SMART" id="SM00470">
    <property type="entry name" value="ParB"/>
    <property type="match status" value="1"/>
</dbReference>
<dbReference type="STRING" id="641025.SAMN05421507_110208"/>
<name>A0A1H0TT43_9PSEU</name>
<gene>
    <name evidence="2" type="ORF">SAMN05421507_110208</name>
</gene>
<evidence type="ECO:0000313" key="3">
    <source>
        <dbReference type="Proteomes" id="UP000199691"/>
    </source>
</evidence>
<sequence>MLVTLLIDELLPADSPRSAGENKEHVRVLAESEGELPPIVVHRKTMKVIDGAHRLRAAEMRGERTIRARLFDGSEVDAFVLAVEANTTHGLPLSRADRAAAAARIIGSHPEWSDRAIARVAGIAARTVGVIRRRATGGHCQLRTRIGQDGRARPLSTADGRRLAADLIESNPGSSLRQIAAATGISAGTVRDVRDRVERGEDPVPGRVRRGEERAVGVALRAGDPRSIVRDLKRDPALRFSETGRSLLRLLDAHAPMVEDREGLATNVPAHAAGMVAELARGYAGIWQKFAHELEQGGK</sequence>
<dbReference type="Proteomes" id="UP000199691">
    <property type="component" value="Unassembled WGS sequence"/>
</dbReference>
<organism evidence="2 3">
    <name type="scientific">Lentzea jiangxiensis</name>
    <dbReference type="NCBI Taxonomy" id="641025"/>
    <lineage>
        <taxon>Bacteria</taxon>
        <taxon>Bacillati</taxon>
        <taxon>Actinomycetota</taxon>
        <taxon>Actinomycetes</taxon>
        <taxon>Pseudonocardiales</taxon>
        <taxon>Pseudonocardiaceae</taxon>
        <taxon>Lentzea</taxon>
    </lineage>
</organism>
<keyword evidence="3" id="KW-1185">Reference proteome</keyword>
<evidence type="ECO:0000313" key="2">
    <source>
        <dbReference type="EMBL" id="SDP57129.1"/>
    </source>
</evidence>
<dbReference type="OrthoDB" id="3701787at2"/>
<dbReference type="InterPro" id="IPR036086">
    <property type="entry name" value="ParB/Sulfiredoxin_sf"/>
</dbReference>
<dbReference type="AlphaFoldDB" id="A0A1H0TT43"/>
<dbReference type="SUPFAM" id="SSF110849">
    <property type="entry name" value="ParB/Sulfiredoxin"/>
    <property type="match status" value="1"/>
</dbReference>
<dbReference type="Gene3D" id="3.90.1530.10">
    <property type="entry name" value="Conserved hypothetical protein from pyrococcus furiosus pfu- 392566-001, ParB domain"/>
    <property type="match status" value="1"/>
</dbReference>
<evidence type="ECO:0000259" key="1">
    <source>
        <dbReference type="SMART" id="SM00470"/>
    </source>
</evidence>
<proteinExistence type="predicted"/>